<gene>
    <name evidence="2" type="ORF">A2973_04750</name>
</gene>
<evidence type="ECO:0008006" key="4">
    <source>
        <dbReference type="Google" id="ProtNLM"/>
    </source>
</evidence>
<evidence type="ECO:0000256" key="1">
    <source>
        <dbReference type="SAM" id="Phobius"/>
    </source>
</evidence>
<keyword evidence="1" id="KW-0812">Transmembrane</keyword>
<name>A0A1F6B1S5_9BACT</name>
<dbReference type="AlphaFoldDB" id="A0A1F6B1S5"/>
<evidence type="ECO:0000313" key="3">
    <source>
        <dbReference type="Proteomes" id="UP000176409"/>
    </source>
</evidence>
<dbReference type="Proteomes" id="UP000176409">
    <property type="component" value="Unassembled WGS sequence"/>
</dbReference>
<accession>A0A1F6B1S5</accession>
<organism evidence="2 3">
    <name type="scientific">Candidatus Gottesmanbacteria bacterium RIFCSPLOWO2_01_FULL_49_10</name>
    <dbReference type="NCBI Taxonomy" id="1798396"/>
    <lineage>
        <taxon>Bacteria</taxon>
        <taxon>Candidatus Gottesmaniibacteriota</taxon>
    </lineage>
</organism>
<reference evidence="2 3" key="1">
    <citation type="journal article" date="2016" name="Nat. Commun.">
        <title>Thousands of microbial genomes shed light on interconnected biogeochemical processes in an aquifer system.</title>
        <authorList>
            <person name="Anantharaman K."/>
            <person name="Brown C.T."/>
            <person name="Hug L.A."/>
            <person name="Sharon I."/>
            <person name="Castelle C.J."/>
            <person name="Probst A.J."/>
            <person name="Thomas B.C."/>
            <person name="Singh A."/>
            <person name="Wilkins M.J."/>
            <person name="Karaoz U."/>
            <person name="Brodie E.L."/>
            <person name="Williams K.H."/>
            <person name="Hubbard S.S."/>
            <person name="Banfield J.F."/>
        </authorList>
    </citation>
    <scope>NUCLEOTIDE SEQUENCE [LARGE SCALE GENOMIC DNA]</scope>
</reference>
<keyword evidence="1" id="KW-1133">Transmembrane helix</keyword>
<feature type="transmembrane region" description="Helical" evidence="1">
    <location>
        <begin position="12"/>
        <end position="32"/>
    </location>
</feature>
<proteinExistence type="predicted"/>
<dbReference type="EMBL" id="MFJZ01000019">
    <property type="protein sequence ID" value="OGG30497.1"/>
    <property type="molecule type" value="Genomic_DNA"/>
</dbReference>
<evidence type="ECO:0000313" key="2">
    <source>
        <dbReference type="EMBL" id="OGG30497.1"/>
    </source>
</evidence>
<keyword evidence="1" id="KW-0472">Membrane</keyword>
<comment type="caution">
    <text evidence="2">The sequence shown here is derived from an EMBL/GenBank/DDBJ whole genome shotgun (WGS) entry which is preliminary data.</text>
</comment>
<sequence length="139" mass="14266">MIKKKATSFPYLFGSVLLILSAIIATTILGSIKSSPEDIRARAGNGAGIRFTAVVSSVDETNGTVTVTNVVFAGVDVSIFGAQGVPQAALKGDWVVTTSGEANLGTLSQGTKVEVFADPGTIDIAKHTLTAKKIKSLAS</sequence>
<protein>
    <recommendedName>
        <fullName evidence="4">DUF5666 domain-containing protein</fullName>
    </recommendedName>
</protein>